<proteinExistence type="predicted"/>
<evidence type="ECO:0000313" key="2">
    <source>
        <dbReference type="Proteomes" id="UP000306102"/>
    </source>
</evidence>
<gene>
    <name evidence="1" type="ORF">TEA_017183</name>
</gene>
<accession>A0A4S4ENH2</accession>
<organism evidence="1 2">
    <name type="scientific">Camellia sinensis var. sinensis</name>
    <name type="common">China tea</name>
    <dbReference type="NCBI Taxonomy" id="542762"/>
    <lineage>
        <taxon>Eukaryota</taxon>
        <taxon>Viridiplantae</taxon>
        <taxon>Streptophyta</taxon>
        <taxon>Embryophyta</taxon>
        <taxon>Tracheophyta</taxon>
        <taxon>Spermatophyta</taxon>
        <taxon>Magnoliopsida</taxon>
        <taxon>eudicotyledons</taxon>
        <taxon>Gunneridae</taxon>
        <taxon>Pentapetalae</taxon>
        <taxon>asterids</taxon>
        <taxon>Ericales</taxon>
        <taxon>Theaceae</taxon>
        <taxon>Camellia</taxon>
    </lineage>
</organism>
<dbReference type="Proteomes" id="UP000306102">
    <property type="component" value="Unassembled WGS sequence"/>
</dbReference>
<dbReference type="EMBL" id="SDRB02003184">
    <property type="protein sequence ID" value="THG18239.1"/>
    <property type="molecule type" value="Genomic_DNA"/>
</dbReference>
<reference evidence="1 2" key="1">
    <citation type="journal article" date="2018" name="Proc. Natl. Acad. Sci. U.S.A.">
        <title>Draft genome sequence of Camellia sinensis var. sinensis provides insights into the evolution of the tea genome and tea quality.</title>
        <authorList>
            <person name="Wei C."/>
            <person name="Yang H."/>
            <person name="Wang S."/>
            <person name="Zhao J."/>
            <person name="Liu C."/>
            <person name="Gao L."/>
            <person name="Xia E."/>
            <person name="Lu Y."/>
            <person name="Tai Y."/>
            <person name="She G."/>
            <person name="Sun J."/>
            <person name="Cao H."/>
            <person name="Tong W."/>
            <person name="Gao Q."/>
            <person name="Li Y."/>
            <person name="Deng W."/>
            <person name="Jiang X."/>
            <person name="Wang W."/>
            <person name="Chen Q."/>
            <person name="Zhang S."/>
            <person name="Li H."/>
            <person name="Wu J."/>
            <person name="Wang P."/>
            <person name="Li P."/>
            <person name="Shi C."/>
            <person name="Zheng F."/>
            <person name="Jian J."/>
            <person name="Huang B."/>
            <person name="Shan D."/>
            <person name="Shi M."/>
            <person name="Fang C."/>
            <person name="Yue Y."/>
            <person name="Li F."/>
            <person name="Li D."/>
            <person name="Wei S."/>
            <person name="Han B."/>
            <person name="Jiang C."/>
            <person name="Yin Y."/>
            <person name="Xia T."/>
            <person name="Zhang Z."/>
            <person name="Bennetzen J.L."/>
            <person name="Zhao S."/>
            <person name="Wan X."/>
        </authorList>
    </citation>
    <scope>NUCLEOTIDE SEQUENCE [LARGE SCALE GENOMIC DNA]</scope>
    <source>
        <strain evidence="2">cv. Shuchazao</strain>
        <tissue evidence="1">Leaf</tissue>
    </source>
</reference>
<evidence type="ECO:0000313" key="1">
    <source>
        <dbReference type="EMBL" id="THG18239.1"/>
    </source>
</evidence>
<name>A0A4S4ENH2_CAMSN</name>
<comment type="caution">
    <text evidence="1">The sequence shown here is derived from an EMBL/GenBank/DDBJ whole genome shotgun (WGS) entry which is preliminary data.</text>
</comment>
<dbReference type="AlphaFoldDB" id="A0A4S4ENH2"/>
<sequence>MHPAAVPDLIMPLKVMILQPEVSEVVPTKSPSEFAPIIINEVANGESKDDLVPGKEAKKKRIKVVGNIEESLMKIDLDEFKGNVSVVKTTFLNLLTSGRMLDPITSISWTLFTLSHKGIGQEGMIHAFGLYVAKFLPTS</sequence>
<keyword evidence="2" id="KW-1185">Reference proteome</keyword>
<protein>
    <submittedName>
        <fullName evidence="1">Uncharacterized protein</fullName>
    </submittedName>
</protein>